<dbReference type="PROSITE" id="PS51184">
    <property type="entry name" value="JMJC"/>
    <property type="match status" value="1"/>
</dbReference>
<evidence type="ECO:0000313" key="2">
    <source>
        <dbReference type="EMBL" id="WEK21134.1"/>
    </source>
</evidence>
<dbReference type="Gene3D" id="2.60.120.650">
    <property type="entry name" value="Cupin"/>
    <property type="match status" value="1"/>
</dbReference>
<dbReference type="SUPFAM" id="SSF51197">
    <property type="entry name" value="Clavaminate synthase-like"/>
    <property type="match status" value="1"/>
</dbReference>
<evidence type="ECO:0000313" key="3">
    <source>
        <dbReference type="Proteomes" id="UP001214530"/>
    </source>
</evidence>
<dbReference type="EMBL" id="CP119313">
    <property type="protein sequence ID" value="WEK21134.1"/>
    <property type="molecule type" value="Genomic_DNA"/>
</dbReference>
<protein>
    <submittedName>
        <fullName evidence="2">Cupin-like domain-containing protein</fullName>
    </submittedName>
</protein>
<dbReference type="SMART" id="SM00558">
    <property type="entry name" value="JmjC"/>
    <property type="match status" value="1"/>
</dbReference>
<sequence length="285" mass="32862">METIDRRANLSYEEFINEYQKPGIPVVLVNATNVWKSNLMFTPEYFKKNFGDRITYHSNTKYTMSEILDIAANSTKTNPAPYPIKFDLLTQLPEVLTEMDPINLNLAKPNWLLNKVFPEKKMDHRIDLFIGGPGNHYTIHKDVYNVHAWLIQLYGEKEVILFPRDQEDLMYAGKLGVQRCVSPIDISNPDFEKYPKFKDASPIKTTLKAGEVIYIPSGIWHTTMANVHNISIIVDQLNSTNYKGWKKEVYYYKAHYNKSKAIFDYCAATVIGKVCLIGEFFGINL</sequence>
<dbReference type="InterPro" id="IPR050910">
    <property type="entry name" value="JMJD6_ArgDemeth/LysHydrox"/>
</dbReference>
<gene>
    <name evidence="2" type="ORF">P0Y49_08275</name>
</gene>
<dbReference type="PANTHER" id="PTHR12480">
    <property type="entry name" value="ARGININE DEMETHYLASE AND LYSYL-HYDROXYLASE JMJD"/>
    <property type="match status" value="1"/>
</dbReference>
<dbReference type="GO" id="GO:0005737">
    <property type="term" value="C:cytoplasm"/>
    <property type="evidence" value="ECO:0007669"/>
    <property type="project" value="TreeGrafter"/>
</dbReference>
<name>A0AAJ5WCV8_9SPHI</name>
<reference evidence="2" key="1">
    <citation type="submission" date="2023-03" db="EMBL/GenBank/DDBJ databases">
        <title>Andean soil-derived lignocellulolytic bacterial consortium as a source of novel taxa and putative plastic-active enzymes.</title>
        <authorList>
            <person name="Diaz-Garcia L."/>
            <person name="Chuvochina M."/>
            <person name="Feuerriegel G."/>
            <person name="Bunk B."/>
            <person name="Sproer C."/>
            <person name="Streit W.R."/>
            <person name="Rodriguez L.M."/>
            <person name="Overmann J."/>
            <person name="Jimenez D.J."/>
        </authorList>
    </citation>
    <scope>NUCLEOTIDE SEQUENCE</scope>
    <source>
        <strain evidence="2">MAG 3858</strain>
    </source>
</reference>
<dbReference type="AlphaFoldDB" id="A0AAJ5WCV8"/>
<dbReference type="InterPro" id="IPR041667">
    <property type="entry name" value="Cupin_8"/>
</dbReference>
<evidence type="ECO:0000259" key="1">
    <source>
        <dbReference type="PROSITE" id="PS51184"/>
    </source>
</evidence>
<dbReference type="InterPro" id="IPR003347">
    <property type="entry name" value="JmjC_dom"/>
</dbReference>
<proteinExistence type="predicted"/>
<dbReference type="GO" id="GO:0043565">
    <property type="term" value="F:sequence-specific DNA binding"/>
    <property type="evidence" value="ECO:0007669"/>
    <property type="project" value="TreeGrafter"/>
</dbReference>
<dbReference type="GO" id="GO:0016706">
    <property type="term" value="F:2-oxoglutarate-dependent dioxygenase activity"/>
    <property type="evidence" value="ECO:0007669"/>
    <property type="project" value="TreeGrafter"/>
</dbReference>
<dbReference type="GO" id="GO:0045905">
    <property type="term" value="P:positive regulation of translational termination"/>
    <property type="evidence" value="ECO:0007669"/>
    <property type="project" value="TreeGrafter"/>
</dbReference>
<dbReference type="Pfam" id="PF13621">
    <property type="entry name" value="Cupin_8"/>
    <property type="match status" value="1"/>
</dbReference>
<feature type="domain" description="JmjC" evidence="1">
    <location>
        <begin position="81"/>
        <end position="253"/>
    </location>
</feature>
<organism evidence="2 3">
    <name type="scientific">Candidatus Pedobacter colombiensis</name>
    <dbReference type="NCBI Taxonomy" id="3121371"/>
    <lineage>
        <taxon>Bacteria</taxon>
        <taxon>Pseudomonadati</taxon>
        <taxon>Bacteroidota</taxon>
        <taxon>Sphingobacteriia</taxon>
        <taxon>Sphingobacteriales</taxon>
        <taxon>Sphingobacteriaceae</taxon>
        <taxon>Pedobacter</taxon>
    </lineage>
</organism>
<dbReference type="Proteomes" id="UP001214530">
    <property type="component" value="Chromosome"/>
</dbReference>
<dbReference type="PANTHER" id="PTHR12480:SF6">
    <property type="entry name" value="2-OXOGLUTARATE AND IRON-DEPENDENT OXYGENASE JMJD4"/>
    <property type="match status" value="1"/>
</dbReference>
<accession>A0AAJ5WCV8</accession>